<proteinExistence type="inferred from homology"/>
<dbReference type="InterPro" id="IPR051951">
    <property type="entry name" value="UNC-93_regulatory"/>
</dbReference>
<dbReference type="Proteomes" id="UP001642483">
    <property type="component" value="Unassembled WGS sequence"/>
</dbReference>
<feature type="transmembrane region" description="Helical" evidence="8">
    <location>
        <begin position="394"/>
        <end position="419"/>
    </location>
</feature>
<feature type="compositionally biased region" description="Basic residues" evidence="7">
    <location>
        <begin position="604"/>
        <end position="613"/>
    </location>
</feature>
<evidence type="ECO:0000313" key="10">
    <source>
        <dbReference type="Proteomes" id="UP001642483"/>
    </source>
</evidence>
<evidence type="ECO:0000256" key="4">
    <source>
        <dbReference type="ARBA" id="ARBA00022989"/>
    </source>
</evidence>
<dbReference type="InterPro" id="IPR010291">
    <property type="entry name" value="Ion_channel_UNC-93"/>
</dbReference>
<feature type="region of interest" description="Disordered" evidence="7">
    <location>
        <begin position="753"/>
        <end position="811"/>
    </location>
</feature>
<dbReference type="Pfam" id="PF05978">
    <property type="entry name" value="UNC-93"/>
    <property type="match status" value="1"/>
</dbReference>
<keyword evidence="3 8" id="KW-0812">Transmembrane</keyword>
<sequence>MKLLVKLYGDKWSWKNIWRRATCRKPIPKRQKPKVGNFALPTGEIVTYEDYVKQMGETPDLLEARPLGWDENKEERRVNKKTRKELFRSLYLAGIGFFLFSYGYHQLSLMQNYLHESEFFMEIKYMPDYMNTYGHVQLLAKYGLAALLGVLVPYLTRVVQDKWILFVGAGGYGLFISLSFLDAKYTIMPSGFLAGLASTPFFTTFSMYMVQLTKRLGDLNQKRPYNGIQSNWMLYILNTFVFGGWFLGYSLSAMTCTVLVFGDMQRNNTYIHTNNLSCGRYHCDKPWPNWWDTMMQEKDIPSIDKYSNANLANACCLILVMGFFLFGCLEGQTTKIWSNLKEKGFELNFKLGFRGVFSWRRTMLAPTFIFMGWATDFIAYTYPKAYTICSLNSWLHYVALAACGFMGSVVAAGAPWLALKRTGWNPILIVAVSCFFICLVILISWTPVASIGGFKYTNVFPAIWEKILFVAVPALWGLGSGALYAAVNVKIQFEYPEPDEMIQMFVLFYHWHAVGVLVGYATRSTATCTGPKLYGLLGTLVLAIVMYVWYEHKRLKQEDALKAEDVKVIRFIPNPHPDKMANESDVEEEGTSTSEEETDDEGNRKKRKEIRYKRVLPPNDPRLSQAWKTPYIPPDLEIPRKYITPDGNIMIMPKHAKPPFEVQDAFDSNLLRGTNVERASQAARKVPYHLGYGGQALFYDVEKLLEDERETFPCKFDAYGKILEGMENEPNFNEDDLASNADHNVPGRFEEPLRALAEKREADRQEEEERQNEQRRAAESRDRSHRASQPENRSRRRGQSTSSMRDALLTD</sequence>
<evidence type="ECO:0000313" key="9">
    <source>
        <dbReference type="EMBL" id="CAK8689362.1"/>
    </source>
</evidence>
<feature type="transmembrane region" description="Helical" evidence="8">
    <location>
        <begin position="86"/>
        <end position="104"/>
    </location>
</feature>
<comment type="subcellular location">
    <subcellularLocation>
        <location evidence="1">Membrane</location>
        <topology evidence="1">Multi-pass membrane protein</topology>
    </subcellularLocation>
</comment>
<name>A0ABP0GC35_CLALP</name>
<feature type="transmembrane region" description="Helical" evidence="8">
    <location>
        <begin position="533"/>
        <end position="550"/>
    </location>
</feature>
<evidence type="ECO:0000256" key="7">
    <source>
        <dbReference type="SAM" id="MobiDB-lite"/>
    </source>
</evidence>
<feature type="transmembrane region" description="Helical" evidence="8">
    <location>
        <begin position="311"/>
        <end position="329"/>
    </location>
</feature>
<feature type="region of interest" description="Disordered" evidence="7">
    <location>
        <begin position="574"/>
        <end position="613"/>
    </location>
</feature>
<protein>
    <recommendedName>
        <fullName evidence="6">Protein unc-93 homolog A</fullName>
    </recommendedName>
</protein>
<feature type="transmembrane region" description="Helical" evidence="8">
    <location>
        <begin position="426"/>
        <end position="447"/>
    </location>
</feature>
<reference evidence="9 10" key="1">
    <citation type="submission" date="2024-02" db="EMBL/GenBank/DDBJ databases">
        <authorList>
            <person name="Daric V."/>
            <person name="Darras S."/>
        </authorList>
    </citation>
    <scope>NUCLEOTIDE SEQUENCE [LARGE SCALE GENOMIC DNA]</scope>
</reference>
<keyword evidence="4 8" id="KW-1133">Transmembrane helix</keyword>
<comment type="caution">
    <text evidence="9">The sequence shown here is derived from an EMBL/GenBank/DDBJ whole genome shotgun (WGS) entry which is preliminary data.</text>
</comment>
<dbReference type="PANTHER" id="PTHR19444:SF13">
    <property type="entry name" value="PROTEIN UNC-93 HOMOLOG A"/>
    <property type="match status" value="1"/>
</dbReference>
<feature type="transmembrane region" description="Helical" evidence="8">
    <location>
        <begin position="467"/>
        <end position="489"/>
    </location>
</feature>
<dbReference type="EMBL" id="CAWYQH010000108">
    <property type="protein sequence ID" value="CAK8689362.1"/>
    <property type="molecule type" value="Genomic_DNA"/>
</dbReference>
<evidence type="ECO:0000256" key="3">
    <source>
        <dbReference type="ARBA" id="ARBA00022692"/>
    </source>
</evidence>
<evidence type="ECO:0000256" key="1">
    <source>
        <dbReference type="ARBA" id="ARBA00004141"/>
    </source>
</evidence>
<feature type="compositionally biased region" description="Basic and acidic residues" evidence="7">
    <location>
        <begin position="753"/>
        <end position="763"/>
    </location>
</feature>
<evidence type="ECO:0000256" key="5">
    <source>
        <dbReference type="ARBA" id="ARBA00023136"/>
    </source>
</evidence>
<organism evidence="9 10">
    <name type="scientific">Clavelina lepadiformis</name>
    <name type="common">Light-bulb sea squirt</name>
    <name type="synonym">Ascidia lepadiformis</name>
    <dbReference type="NCBI Taxonomy" id="159417"/>
    <lineage>
        <taxon>Eukaryota</taxon>
        <taxon>Metazoa</taxon>
        <taxon>Chordata</taxon>
        <taxon>Tunicata</taxon>
        <taxon>Ascidiacea</taxon>
        <taxon>Aplousobranchia</taxon>
        <taxon>Clavelinidae</taxon>
        <taxon>Clavelina</taxon>
    </lineage>
</organism>
<evidence type="ECO:0000256" key="2">
    <source>
        <dbReference type="ARBA" id="ARBA00009172"/>
    </source>
</evidence>
<dbReference type="SUPFAM" id="SSF103473">
    <property type="entry name" value="MFS general substrate transporter"/>
    <property type="match status" value="1"/>
</dbReference>
<feature type="compositionally biased region" description="Acidic residues" evidence="7">
    <location>
        <begin position="584"/>
        <end position="600"/>
    </location>
</feature>
<dbReference type="PANTHER" id="PTHR19444">
    <property type="entry name" value="UNC-93 RELATED"/>
    <property type="match status" value="1"/>
</dbReference>
<keyword evidence="5 8" id="KW-0472">Membrane</keyword>
<feature type="transmembrane region" description="Helical" evidence="8">
    <location>
        <begin position="138"/>
        <end position="156"/>
    </location>
</feature>
<feature type="transmembrane region" description="Helical" evidence="8">
    <location>
        <begin position="232"/>
        <end position="261"/>
    </location>
</feature>
<gene>
    <name evidence="9" type="ORF">CVLEPA_LOCUS21380</name>
</gene>
<dbReference type="InterPro" id="IPR036259">
    <property type="entry name" value="MFS_trans_sf"/>
</dbReference>
<evidence type="ECO:0000256" key="6">
    <source>
        <dbReference type="ARBA" id="ARBA00040854"/>
    </source>
</evidence>
<feature type="transmembrane region" description="Helical" evidence="8">
    <location>
        <begin position="187"/>
        <end position="211"/>
    </location>
</feature>
<evidence type="ECO:0000256" key="8">
    <source>
        <dbReference type="SAM" id="Phobius"/>
    </source>
</evidence>
<feature type="compositionally biased region" description="Basic and acidic residues" evidence="7">
    <location>
        <begin position="771"/>
        <end position="782"/>
    </location>
</feature>
<keyword evidence="10" id="KW-1185">Reference proteome</keyword>
<accession>A0ABP0GC35</accession>
<feature type="transmembrane region" description="Helical" evidence="8">
    <location>
        <begin position="501"/>
        <end position="521"/>
    </location>
</feature>
<comment type="similarity">
    <text evidence="2">Belongs to the unc-93 family.</text>
</comment>
<feature type="transmembrane region" description="Helical" evidence="8">
    <location>
        <begin position="163"/>
        <end position="181"/>
    </location>
</feature>